<dbReference type="PANTHER" id="PTHR31116">
    <property type="entry name" value="OS04G0501200 PROTEIN"/>
    <property type="match status" value="1"/>
</dbReference>
<feature type="region of interest" description="Disordered" evidence="2">
    <location>
        <begin position="117"/>
        <end position="153"/>
    </location>
</feature>
<dbReference type="PANTHER" id="PTHR31116:SF5">
    <property type="entry name" value="OS06G0649800 PROTEIN"/>
    <property type="match status" value="1"/>
</dbReference>
<dbReference type="Pfam" id="PF03352">
    <property type="entry name" value="Adenine_glyco"/>
    <property type="match status" value="1"/>
</dbReference>
<feature type="binding site" evidence="1">
    <location>
        <position position="366"/>
    </location>
    <ligand>
        <name>Zn(2+)</name>
        <dbReference type="ChEBI" id="CHEBI:29105"/>
    </ligand>
</feature>
<feature type="compositionally biased region" description="Basic and acidic residues" evidence="2">
    <location>
        <begin position="42"/>
        <end position="59"/>
    </location>
</feature>
<dbReference type="Proteomes" id="UP000701853">
    <property type="component" value="Chromosome 13"/>
</dbReference>
<comment type="caution">
    <text evidence="3">The sequence shown here is derived from an EMBL/GenBank/DDBJ whole genome shotgun (WGS) entry which is preliminary data.</text>
</comment>
<dbReference type="GO" id="GO:0046872">
    <property type="term" value="F:metal ion binding"/>
    <property type="evidence" value="ECO:0007669"/>
    <property type="project" value="UniProtKB-KW"/>
</dbReference>
<evidence type="ECO:0000256" key="2">
    <source>
        <dbReference type="SAM" id="MobiDB-lite"/>
    </source>
</evidence>
<dbReference type="GO" id="GO:0008725">
    <property type="term" value="F:DNA-3-methyladenine glycosylase activity"/>
    <property type="evidence" value="ECO:0007669"/>
    <property type="project" value="InterPro"/>
</dbReference>
<evidence type="ECO:0000313" key="4">
    <source>
        <dbReference type="Proteomes" id="UP000701853"/>
    </source>
</evidence>
<dbReference type="OrthoDB" id="3941538at2759"/>
<dbReference type="Gene3D" id="1.10.340.30">
    <property type="entry name" value="Hypothetical protein, domain 2"/>
    <property type="match status" value="1"/>
</dbReference>
<gene>
    <name evidence="3" type="ORF">CXB51_036935</name>
</gene>
<organism evidence="3 4">
    <name type="scientific">Gossypium anomalum</name>
    <dbReference type="NCBI Taxonomy" id="47600"/>
    <lineage>
        <taxon>Eukaryota</taxon>
        <taxon>Viridiplantae</taxon>
        <taxon>Streptophyta</taxon>
        <taxon>Embryophyta</taxon>
        <taxon>Tracheophyta</taxon>
        <taxon>Spermatophyta</taxon>
        <taxon>Magnoliopsida</taxon>
        <taxon>eudicotyledons</taxon>
        <taxon>Gunneridae</taxon>
        <taxon>Pentapetalae</taxon>
        <taxon>rosids</taxon>
        <taxon>malvids</taxon>
        <taxon>Malvales</taxon>
        <taxon>Malvaceae</taxon>
        <taxon>Malvoideae</taxon>
        <taxon>Gossypium</taxon>
    </lineage>
</organism>
<feature type="region of interest" description="Disordered" evidence="2">
    <location>
        <begin position="1"/>
        <end position="78"/>
    </location>
</feature>
<dbReference type="AlphaFoldDB" id="A0A8J6CJ06"/>
<dbReference type="SUPFAM" id="SSF48150">
    <property type="entry name" value="DNA-glycosylase"/>
    <property type="match status" value="1"/>
</dbReference>
<evidence type="ECO:0000256" key="1">
    <source>
        <dbReference type="PIRSR" id="PIRSR605019-1"/>
    </source>
</evidence>
<dbReference type="InterPro" id="IPR005019">
    <property type="entry name" value="Adenine_glyco"/>
</dbReference>
<name>A0A8J6CJ06_9ROSI</name>
<feature type="compositionally biased region" description="Low complexity" evidence="2">
    <location>
        <begin position="60"/>
        <end position="78"/>
    </location>
</feature>
<feature type="compositionally biased region" description="Low complexity" evidence="2">
    <location>
        <begin position="138"/>
        <end position="148"/>
    </location>
</feature>
<keyword evidence="4" id="KW-1185">Reference proteome</keyword>
<keyword evidence="1" id="KW-0479">Metal-binding</keyword>
<accession>A0A8J6CJ06</accession>
<dbReference type="GO" id="GO:0006284">
    <property type="term" value="P:base-excision repair"/>
    <property type="evidence" value="ECO:0007669"/>
    <property type="project" value="InterPro"/>
</dbReference>
<keyword evidence="1" id="KW-0862">Zinc</keyword>
<evidence type="ECO:0000313" key="3">
    <source>
        <dbReference type="EMBL" id="KAG8471935.1"/>
    </source>
</evidence>
<sequence>MSGAPRLRSMNAPDSEARPVLGPAGNKAGSLSARKPASKPLRKVEKSPVEVTATEEKKSLPSSIVSSLSPKKHSVSVPSVLRRHEKLLHSNLSLNASCSSDASTDSFHSRASTGRLIRSNSVGSRRKPYASKPRSFVSDSGSDSPSDGSHQKKRCAWVTPNTDFNVLRAVKLPYIYLSDFICTFHLLASFVWLSPSTLYDNPSYATFHDEEWGVPVHDDKKLFELLVLSGALSELTWPAILSKRQMFREVFMDFDPAAVSKLNEKKLIAPGSVSSSLLSELKLRAIIENARQISKVIDEFGSFDEYIWSFVNHKPIISKFRYPRQVPVKTPKADVISKDLVRRGFRSVGPTVIYSFMQVAGITNDHLTGCFRFQECITAAEGKEVEIKERAEEKKPDNSVSVIESELSIAIDELSFSCE</sequence>
<dbReference type="InterPro" id="IPR011257">
    <property type="entry name" value="DNA_glycosylase"/>
</dbReference>
<dbReference type="EMBL" id="JAHUZN010000013">
    <property type="protein sequence ID" value="KAG8471935.1"/>
    <property type="molecule type" value="Genomic_DNA"/>
</dbReference>
<proteinExistence type="predicted"/>
<feature type="binding site" evidence="1">
    <location>
        <position position="208"/>
    </location>
    <ligand>
        <name>Zn(2+)</name>
        <dbReference type="ChEBI" id="CHEBI:29105"/>
    </ligand>
</feature>
<protein>
    <submittedName>
        <fullName evidence="3">Uncharacterized protein</fullName>
    </submittedName>
</protein>
<reference evidence="3 4" key="1">
    <citation type="journal article" date="2021" name="bioRxiv">
        <title>The Gossypium anomalum genome as a resource for cotton improvement and evolutionary analysis of hybrid incompatibility.</title>
        <authorList>
            <person name="Grover C.E."/>
            <person name="Yuan D."/>
            <person name="Arick M.A."/>
            <person name="Miller E.R."/>
            <person name="Hu G."/>
            <person name="Peterson D.G."/>
            <person name="Wendel J.F."/>
            <person name="Udall J.A."/>
        </authorList>
    </citation>
    <scope>NUCLEOTIDE SEQUENCE [LARGE SCALE GENOMIC DNA]</scope>
    <source>
        <strain evidence="3">JFW-Udall</strain>
        <tissue evidence="3">Leaf</tissue>
    </source>
</reference>
<feature type="binding site" evidence="1">
    <location>
        <position position="370"/>
    </location>
    <ligand>
        <name>Zn(2+)</name>
        <dbReference type="ChEBI" id="CHEBI:29105"/>
    </ligand>
</feature>